<feature type="region of interest" description="Disordered" evidence="1">
    <location>
        <begin position="1"/>
        <end position="81"/>
    </location>
</feature>
<reference evidence="2 3" key="1">
    <citation type="submission" date="2018-09" db="EMBL/GenBank/DDBJ databases">
        <title>Whole genome based analysis of evolution and adaptive divergence in Indian and Brazilian strains of Azospirillum brasilense.</title>
        <authorList>
            <person name="Singh C."/>
            <person name="Tripathi A.K."/>
        </authorList>
    </citation>
    <scope>NUCLEOTIDE SEQUENCE [LARGE SCALE GENOMIC DNA]</scope>
    <source>
        <strain evidence="2 3">MTCC4035</strain>
        <plasmid evidence="2 3">p3</plasmid>
    </source>
</reference>
<dbReference type="Proteomes" id="UP000298595">
    <property type="component" value="Plasmid p3"/>
</dbReference>
<proteinExistence type="predicted"/>
<geneLocation type="plasmid" evidence="2 3">
    <name>p3</name>
</geneLocation>
<feature type="compositionally biased region" description="Basic residues" evidence="1">
    <location>
        <begin position="38"/>
        <end position="48"/>
    </location>
</feature>
<dbReference type="AlphaFoldDB" id="A0A4D8PMR2"/>
<dbReference type="EMBL" id="CP032324">
    <property type="protein sequence ID" value="QCN99422.1"/>
    <property type="molecule type" value="Genomic_DNA"/>
</dbReference>
<evidence type="ECO:0000256" key="1">
    <source>
        <dbReference type="SAM" id="MobiDB-lite"/>
    </source>
</evidence>
<evidence type="ECO:0000313" key="3">
    <source>
        <dbReference type="Proteomes" id="UP000298595"/>
    </source>
</evidence>
<sequence length="81" mass="9188">MRKPREDAAKRTPDYSGPHPAVEPSVKPASFNPLSRPGRGKGPTRKRGKGEDAAENRPLDPWTTLTRRLWRHPLPGREREL</sequence>
<feature type="compositionally biased region" description="Basic and acidic residues" evidence="1">
    <location>
        <begin position="1"/>
        <end position="13"/>
    </location>
</feature>
<feature type="compositionally biased region" description="Basic and acidic residues" evidence="1">
    <location>
        <begin position="49"/>
        <end position="58"/>
    </location>
</feature>
<keyword evidence="2" id="KW-0614">Plasmid</keyword>
<gene>
    <name evidence="2" type="ORF">D3093_29810</name>
</gene>
<evidence type="ECO:0000313" key="2">
    <source>
        <dbReference type="EMBL" id="QCN99422.1"/>
    </source>
</evidence>
<organism evidence="2 3">
    <name type="scientific">Azospirillum argentinense</name>
    <dbReference type="NCBI Taxonomy" id="2970906"/>
    <lineage>
        <taxon>Bacteria</taxon>
        <taxon>Pseudomonadati</taxon>
        <taxon>Pseudomonadota</taxon>
        <taxon>Alphaproteobacteria</taxon>
        <taxon>Rhodospirillales</taxon>
        <taxon>Azospirillaceae</taxon>
        <taxon>Azospirillum</taxon>
    </lineage>
</organism>
<protein>
    <submittedName>
        <fullName evidence="2">Uncharacterized protein</fullName>
    </submittedName>
</protein>
<dbReference type="KEGG" id="aare:D3093_29810"/>
<name>A0A4D8PMR2_9PROT</name>
<accession>A0A4D8PMR2</accession>